<protein>
    <submittedName>
        <fullName evidence="1">Uncharacterized protein</fullName>
    </submittedName>
</protein>
<accession>A0A128EZU7</accession>
<proteinExistence type="predicted"/>
<dbReference type="EMBL" id="FIZY01000007">
    <property type="protein sequence ID" value="CZF79670.1"/>
    <property type="molecule type" value="Genomic_DNA"/>
</dbReference>
<gene>
    <name evidence="1" type="ORF">GMA8713_01075</name>
</gene>
<dbReference type="OrthoDB" id="5876883at2"/>
<dbReference type="AlphaFoldDB" id="A0A128EZU7"/>
<sequence length="134" mass="15249">MTKMFIQKRLNQLEQNRLIGKPGLSIDEVRESQVKLRFTNNEIELLTMISELIGSPRAVISNVLLMDGVIDLLASDPELYDDVVKTWGERNMPKLDLFQEVNRRSKTVCIEGTFYPVSDQQGQDADKPDLPIEG</sequence>
<organism evidence="1 2">
    <name type="scientific">Grimontia marina</name>
    <dbReference type="NCBI Taxonomy" id="646534"/>
    <lineage>
        <taxon>Bacteria</taxon>
        <taxon>Pseudomonadati</taxon>
        <taxon>Pseudomonadota</taxon>
        <taxon>Gammaproteobacteria</taxon>
        <taxon>Vibrionales</taxon>
        <taxon>Vibrionaceae</taxon>
        <taxon>Grimontia</taxon>
    </lineage>
</organism>
<dbReference type="RefSeq" id="WP_062706578.1">
    <property type="nucleotide sequence ID" value="NZ_CAWRCI010000007.1"/>
</dbReference>
<evidence type="ECO:0000313" key="2">
    <source>
        <dbReference type="Proteomes" id="UP000073601"/>
    </source>
</evidence>
<name>A0A128EZU7_9GAMM</name>
<evidence type="ECO:0000313" key="1">
    <source>
        <dbReference type="EMBL" id="CZF79670.1"/>
    </source>
</evidence>
<reference evidence="2" key="1">
    <citation type="submission" date="2016-02" db="EMBL/GenBank/DDBJ databases">
        <authorList>
            <person name="Rodrigo-Torres Lidia"/>
            <person name="Arahal R.David."/>
        </authorList>
    </citation>
    <scope>NUCLEOTIDE SEQUENCE [LARGE SCALE GENOMIC DNA]</scope>
    <source>
        <strain evidence="2">CECT 8713</strain>
    </source>
</reference>
<dbReference type="Proteomes" id="UP000073601">
    <property type="component" value="Unassembled WGS sequence"/>
</dbReference>
<keyword evidence="2" id="KW-1185">Reference proteome</keyword>